<dbReference type="Proteomes" id="UP000823598">
    <property type="component" value="Unassembled WGS sequence"/>
</dbReference>
<accession>A0A9D9IQ14</accession>
<dbReference type="AlphaFoldDB" id="A0A9D9IQ14"/>
<evidence type="ECO:0000313" key="3">
    <source>
        <dbReference type="EMBL" id="MBO8476648.1"/>
    </source>
</evidence>
<comment type="caution">
    <text evidence="3">The sequence shown here is derived from an EMBL/GenBank/DDBJ whole genome shotgun (WGS) entry which is preliminary data.</text>
</comment>
<dbReference type="SMART" id="SM00563">
    <property type="entry name" value="PlsC"/>
    <property type="match status" value="1"/>
</dbReference>
<evidence type="ECO:0000259" key="2">
    <source>
        <dbReference type="SMART" id="SM00563"/>
    </source>
</evidence>
<dbReference type="InterPro" id="IPR002123">
    <property type="entry name" value="Plipid/glycerol_acylTrfase"/>
</dbReference>
<feature type="domain" description="Phospholipid/glycerol acyltransferase" evidence="2">
    <location>
        <begin position="132"/>
        <end position="256"/>
    </location>
</feature>
<evidence type="ECO:0000313" key="4">
    <source>
        <dbReference type="Proteomes" id="UP000823598"/>
    </source>
</evidence>
<gene>
    <name evidence="3" type="ORF">IAB88_06615</name>
</gene>
<proteinExistence type="predicted"/>
<reference evidence="3" key="2">
    <citation type="journal article" date="2021" name="PeerJ">
        <title>Extensive microbial diversity within the chicken gut microbiome revealed by metagenomics and culture.</title>
        <authorList>
            <person name="Gilroy R."/>
            <person name="Ravi A."/>
            <person name="Getino M."/>
            <person name="Pursley I."/>
            <person name="Horton D.L."/>
            <person name="Alikhan N.F."/>
            <person name="Baker D."/>
            <person name="Gharbi K."/>
            <person name="Hall N."/>
            <person name="Watson M."/>
            <person name="Adriaenssens E.M."/>
            <person name="Foster-Nyarko E."/>
            <person name="Jarju S."/>
            <person name="Secka A."/>
            <person name="Antonio M."/>
            <person name="Oren A."/>
            <person name="Chaudhuri R.R."/>
            <person name="La Ragione R."/>
            <person name="Hildebrand F."/>
            <person name="Pallen M.J."/>
        </authorList>
    </citation>
    <scope>NUCLEOTIDE SEQUENCE</scope>
    <source>
        <strain evidence="3">6919</strain>
    </source>
</reference>
<dbReference type="Pfam" id="PF19576">
    <property type="entry name" value="Acyltransf_2"/>
    <property type="match status" value="1"/>
</dbReference>
<dbReference type="GO" id="GO:0016746">
    <property type="term" value="F:acyltransferase activity"/>
    <property type="evidence" value="ECO:0007669"/>
    <property type="project" value="UniProtKB-KW"/>
</dbReference>
<dbReference type="CDD" id="cd07986">
    <property type="entry name" value="LPLAT_ACT14924-like"/>
    <property type="match status" value="1"/>
</dbReference>
<keyword evidence="3" id="KW-0012">Acyltransferase</keyword>
<name>A0A9D9IQ14_9BACT</name>
<keyword evidence="3" id="KW-0808">Transferase</keyword>
<dbReference type="EMBL" id="JADIMC010000075">
    <property type="protein sequence ID" value="MBO8476648.1"/>
    <property type="molecule type" value="Genomic_DNA"/>
</dbReference>
<dbReference type="InterPro" id="IPR045746">
    <property type="entry name" value="ACT14924-like_Acyltransf_dom"/>
</dbReference>
<sequence length="325" mass="37111">MKHYIEPDELIVGWKEAPATPSAENPHRSGPALDSKGHILGKAPEYDGSDDSKKRTVLDYSDFRKVVPFFDGRPHLVGLIMKWLKMDDVNYLHHRNLDTPGAAFVRGLLDDFRITERIDNASVLDRLPDGAFITVSNHPFGALDGIMLIDIMASRRPDYKVMVNMILNAIRGMRPNFIAVDPMASNDPKKRLATMKGIKEAMLHVKNGHPLGFFPAGAMSKLNWRLRIEDREWQPSIIRLIKQLNVPVVPVYFHGHNSIWFNILGVISWQLRTLRLPGEVFAHHDTTYHISIGDIITPEEQRGYKTEAEFGKMLRSRTYSLRSRR</sequence>
<organism evidence="3 4">
    <name type="scientific">Candidatus Limisoma faecipullorum</name>
    <dbReference type="NCBI Taxonomy" id="2840854"/>
    <lineage>
        <taxon>Bacteria</taxon>
        <taxon>Pseudomonadati</taxon>
        <taxon>Bacteroidota</taxon>
        <taxon>Bacteroidia</taxon>
        <taxon>Bacteroidales</taxon>
        <taxon>Candidatus Limisoma</taxon>
    </lineage>
</organism>
<reference evidence="3" key="1">
    <citation type="submission" date="2020-10" db="EMBL/GenBank/DDBJ databases">
        <authorList>
            <person name="Gilroy R."/>
        </authorList>
    </citation>
    <scope>NUCLEOTIDE SEQUENCE</scope>
    <source>
        <strain evidence="3">6919</strain>
    </source>
</reference>
<evidence type="ECO:0000256" key="1">
    <source>
        <dbReference type="SAM" id="MobiDB-lite"/>
    </source>
</evidence>
<protein>
    <submittedName>
        <fullName evidence="3">Lysophospholipid acyltransferase family protein</fullName>
    </submittedName>
</protein>
<feature type="region of interest" description="Disordered" evidence="1">
    <location>
        <begin position="16"/>
        <end position="52"/>
    </location>
</feature>